<name>A0AAQ3TGC3_PASNO</name>
<sequence>MTLHDLTLDGHVVLPQMWRQLVKVLTHEMGFGFQLLDLGVLFTQLNLLPVQAEFLLLKLPPLFHLLTLQCDHILL</sequence>
<evidence type="ECO:0000313" key="1">
    <source>
        <dbReference type="EMBL" id="WVZ71229.1"/>
    </source>
</evidence>
<accession>A0AAQ3TGC3</accession>
<dbReference type="AlphaFoldDB" id="A0AAQ3TGC3"/>
<reference evidence="1 2" key="1">
    <citation type="submission" date="2024-02" db="EMBL/GenBank/DDBJ databases">
        <title>High-quality chromosome-scale genome assembly of Pensacola bahiagrass (Paspalum notatum Flugge var. saurae).</title>
        <authorList>
            <person name="Vega J.M."/>
            <person name="Podio M."/>
            <person name="Orjuela J."/>
            <person name="Siena L.A."/>
            <person name="Pessino S.C."/>
            <person name="Combes M.C."/>
            <person name="Mariac C."/>
            <person name="Albertini E."/>
            <person name="Pupilli F."/>
            <person name="Ortiz J.P.A."/>
            <person name="Leblanc O."/>
        </authorList>
    </citation>
    <scope>NUCLEOTIDE SEQUENCE [LARGE SCALE GENOMIC DNA]</scope>
    <source>
        <strain evidence="1">R1</strain>
        <tissue evidence="1">Leaf</tissue>
    </source>
</reference>
<keyword evidence="2" id="KW-1185">Reference proteome</keyword>
<gene>
    <name evidence="1" type="ORF">U9M48_019841</name>
</gene>
<organism evidence="1 2">
    <name type="scientific">Paspalum notatum var. saurae</name>
    <dbReference type="NCBI Taxonomy" id="547442"/>
    <lineage>
        <taxon>Eukaryota</taxon>
        <taxon>Viridiplantae</taxon>
        <taxon>Streptophyta</taxon>
        <taxon>Embryophyta</taxon>
        <taxon>Tracheophyta</taxon>
        <taxon>Spermatophyta</taxon>
        <taxon>Magnoliopsida</taxon>
        <taxon>Liliopsida</taxon>
        <taxon>Poales</taxon>
        <taxon>Poaceae</taxon>
        <taxon>PACMAD clade</taxon>
        <taxon>Panicoideae</taxon>
        <taxon>Andropogonodae</taxon>
        <taxon>Paspaleae</taxon>
        <taxon>Paspalinae</taxon>
        <taxon>Paspalum</taxon>
    </lineage>
</organism>
<evidence type="ECO:0000313" key="2">
    <source>
        <dbReference type="Proteomes" id="UP001341281"/>
    </source>
</evidence>
<protein>
    <submittedName>
        <fullName evidence="1">Uncharacterized protein</fullName>
    </submittedName>
</protein>
<dbReference type="Proteomes" id="UP001341281">
    <property type="component" value="Chromosome 04"/>
</dbReference>
<proteinExistence type="predicted"/>
<dbReference type="EMBL" id="CP144748">
    <property type="protein sequence ID" value="WVZ71229.1"/>
    <property type="molecule type" value="Genomic_DNA"/>
</dbReference>